<dbReference type="AlphaFoldDB" id="A0A9Q1JCI4"/>
<feature type="region of interest" description="Disordered" evidence="1">
    <location>
        <begin position="1"/>
        <end position="100"/>
    </location>
</feature>
<comment type="caution">
    <text evidence="2">The sequence shown here is derived from an EMBL/GenBank/DDBJ whole genome shotgun (WGS) entry which is preliminary data.</text>
</comment>
<name>A0A9Q1JCI4_SYNKA</name>
<keyword evidence="3" id="KW-1185">Reference proteome</keyword>
<evidence type="ECO:0000313" key="3">
    <source>
        <dbReference type="Proteomes" id="UP001152622"/>
    </source>
</evidence>
<proteinExistence type="predicted"/>
<sequence length="124" mass="13112">MQNKKASCPPQSCFKKAYGSPEGTGQGSAGRQIAARRVRTSGRKEPASRARAKHAGATCFRKGEDGGAQSPLATLRGISGRTEGSEREHPDTATNGGGMCSVKNVAPGNLLALPPPRYRFLWED</sequence>
<dbReference type="EMBL" id="JAINUF010000001">
    <property type="protein sequence ID" value="KAJ8380668.1"/>
    <property type="molecule type" value="Genomic_DNA"/>
</dbReference>
<organism evidence="2 3">
    <name type="scientific">Synaphobranchus kaupii</name>
    <name type="common">Kaup's arrowtooth eel</name>
    <dbReference type="NCBI Taxonomy" id="118154"/>
    <lineage>
        <taxon>Eukaryota</taxon>
        <taxon>Metazoa</taxon>
        <taxon>Chordata</taxon>
        <taxon>Craniata</taxon>
        <taxon>Vertebrata</taxon>
        <taxon>Euteleostomi</taxon>
        <taxon>Actinopterygii</taxon>
        <taxon>Neopterygii</taxon>
        <taxon>Teleostei</taxon>
        <taxon>Anguilliformes</taxon>
        <taxon>Synaphobranchidae</taxon>
        <taxon>Synaphobranchus</taxon>
    </lineage>
</organism>
<evidence type="ECO:0000313" key="2">
    <source>
        <dbReference type="EMBL" id="KAJ8380668.1"/>
    </source>
</evidence>
<dbReference type="Proteomes" id="UP001152622">
    <property type="component" value="Chromosome 1"/>
</dbReference>
<evidence type="ECO:0000256" key="1">
    <source>
        <dbReference type="SAM" id="MobiDB-lite"/>
    </source>
</evidence>
<reference evidence="2" key="1">
    <citation type="journal article" date="2023" name="Science">
        <title>Genome structures resolve the early diversification of teleost fishes.</title>
        <authorList>
            <person name="Parey E."/>
            <person name="Louis A."/>
            <person name="Montfort J."/>
            <person name="Bouchez O."/>
            <person name="Roques C."/>
            <person name="Iampietro C."/>
            <person name="Lluch J."/>
            <person name="Castinel A."/>
            <person name="Donnadieu C."/>
            <person name="Desvignes T."/>
            <person name="Floi Bucao C."/>
            <person name="Jouanno E."/>
            <person name="Wen M."/>
            <person name="Mejri S."/>
            <person name="Dirks R."/>
            <person name="Jansen H."/>
            <person name="Henkel C."/>
            <person name="Chen W.J."/>
            <person name="Zahm M."/>
            <person name="Cabau C."/>
            <person name="Klopp C."/>
            <person name="Thompson A.W."/>
            <person name="Robinson-Rechavi M."/>
            <person name="Braasch I."/>
            <person name="Lecointre G."/>
            <person name="Bobe J."/>
            <person name="Postlethwait J.H."/>
            <person name="Berthelot C."/>
            <person name="Roest Crollius H."/>
            <person name="Guiguen Y."/>
        </authorList>
    </citation>
    <scope>NUCLEOTIDE SEQUENCE</scope>
    <source>
        <strain evidence="2">WJC10195</strain>
    </source>
</reference>
<protein>
    <submittedName>
        <fullName evidence="2">Uncharacterized protein</fullName>
    </submittedName>
</protein>
<accession>A0A9Q1JCI4</accession>
<gene>
    <name evidence="2" type="ORF">SKAU_G00014460</name>
</gene>